<reference evidence="2 3" key="1">
    <citation type="submission" date="2014-04" db="EMBL/GenBank/DDBJ databases">
        <title>Evolutionary Origins and Diversification of the Mycorrhizal Mutualists.</title>
        <authorList>
            <consortium name="DOE Joint Genome Institute"/>
            <consortium name="Mycorrhizal Genomics Consortium"/>
            <person name="Kohler A."/>
            <person name="Kuo A."/>
            <person name="Nagy L.G."/>
            <person name="Floudas D."/>
            <person name="Copeland A."/>
            <person name="Barry K.W."/>
            <person name="Cichocki N."/>
            <person name="Veneault-Fourrey C."/>
            <person name="LaButti K."/>
            <person name="Lindquist E.A."/>
            <person name="Lipzen A."/>
            <person name="Lundell T."/>
            <person name="Morin E."/>
            <person name="Murat C."/>
            <person name="Riley R."/>
            <person name="Ohm R."/>
            <person name="Sun H."/>
            <person name="Tunlid A."/>
            <person name="Henrissat B."/>
            <person name="Grigoriev I.V."/>
            <person name="Hibbett D.S."/>
            <person name="Martin F."/>
        </authorList>
    </citation>
    <scope>NUCLEOTIDE SEQUENCE [LARGE SCALE GENOMIC DNA]</scope>
    <source>
        <strain evidence="2 3">FD-317 M1</strain>
    </source>
</reference>
<protein>
    <recommendedName>
        <fullName evidence="1">CxC2-like cysteine cluster KDZ transposase-associated domain-containing protein</fullName>
    </recommendedName>
</protein>
<dbReference type="HOGENOM" id="CLU_448371_0_0_1"/>
<evidence type="ECO:0000313" key="3">
    <source>
        <dbReference type="Proteomes" id="UP000053593"/>
    </source>
</evidence>
<dbReference type="Pfam" id="PF18803">
    <property type="entry name" value="CxC2"/>
    <property type="match status" value="1"/>
</dbReference>
<name>A0A0D0CAQ2_9AGAR</name>
<evidence type="ECO:0000313" key="2">
    <source>
        <dbReference type="EMBL" id="KIK51933.1"/>
    </source>
</evidence>
<keyword evidence="3" id="KW-1185">Reference proteome</keyword>
<dbReference type="Proteomes" id="UP000053593">
    <property type="component" value="Unassembled WGS sequence"/>
</dbReference>
<dbReference type="AlphaFoldDB" id="A0A0D0CAQ2"/>
<proteinExistence type="predicted"/>
<dbReference type="Pfam" id="PF18758">
    <property type="entry name" value="KDZ"/>
    <property type="match status" value="1"/>
</dbReference>
<accession>A0A0D0CAQ2</accession>
<organism evidence="2 3">
    <name type="scientific">Collybiopsis luxurians FD-317 M1</name>
    <dbReference type="NCBI Taxonomy" id="944289"/>
    <lineage>
        <taxon>Eukaryota</taxon>
        <taxon>Fungi</taxon>
        <taxon>Dikarya</taxon>
        <taxon>Basidiomycota</taxon>
        <taxon>Agaricomycotina</taxon>
        <taxon>Agaricomycetes</taxon>
        <taxon>Agaricomycetidae</taxon>
        <taxon>Agaricales</taxon>
        <taxon>Marasmiineae</taxon>
        <taxon>Omphalotaceae</taxon>
        <taxon>Collybiopsis</taxon>
        <taxon>Collybiopsis luxurians</taxon>
    </lineage>
</organism>
<evidence type="ECO:0000259" key="1">
    <source>
        <dbReference type="Pfam" id="PF18803"/>
    </source>
</evidence>
<dbReference type="InterPro" id="IPR041457">
    <property type="entry name" value="CxC2_KDZ-assoc"/>
</dbReference>
<sequence length="609" mass="69382">MAEGFVGWTITVRFFSASSDKRQPLYTSYFNATTYLLDVLSKFSVTLAFCYEKFGHKETWACDADTDNAASEAQSTLYMPINPLASANTLSDTRHVQSQVSDSAKTVKAEPARKQASCSSYHFIVVLILYIECGNFTLIQNAYLNQNYDETIDKACHICGHNNPAIYRCSECWMMGTNDAEQLLQKCLFPATMDHPETVFTFDVLHQFHIHSTTSKISVYDYCHALQSFTDNVLTMDVIDFYWQFQHVSHVHKHLATVCHAGQAHGIDRYVSYCRPEPGFNPDTATIKNAGPNDIINSNIRHKYMLFLGMDGCYSMPHLNKLDDPDDIALNAGKLIFIEAEPYWKYMSNPEIPKSPDISSCSHLRMVKLVNVLQLTNTVITGVIGYMCIRHRIFHQMVDLDRGEKYGAGDYGLIECLCYEIAQLQVVLSYDIWCQYVINLGTWIRKEFPNESELIGFIDKLEGGIPQCHIQGHLLKCICLYSFNTTKGVGHSNGETIEQNWSESKRKGGSTKHMNDGHCQDKLDIFHNDWNYNKTKNIGVTLGKLFKRRGITTFFKLNANYSEFCKDIDQQILGGWEGMYKDRIDHDGLLYNVKWDDPMLTRTPVLGLS</sequence>
<feature type="domain" description="CxC2-like cysteine cluster KDZ transposase-associated" evidence="1">
    <location>
        <begin position="168"/>
        <end position="233"/>
    </location>
</feature>
<dbReference type="EMBL" id="KN834851">
    <property type="protein sequence ID" value="KIK51933.1"/>
    <property type="molecule type" value="Genomic_DNA"/>
</dbReference>
<gene>
    <name evidence="2" type="ORF">GYMLUDRAFT_64532</name>
</gene>
<dbReference type="InterPro" id="IPR040521">
    <property type="entry name" value="KDZ"/>
</dbReference>
<dbReference type="OrthoDB" id="3257613at2759"/>